<evidence type="ECO:0000256" key="6">
    <source>
        <dbReference type="RuleBase" id="RU362042"/>
    </source>
</evidence>
<dbReference type="Pfam" id="PF10502">
    <property type="entry name" value="Peptidase_S26"/>
    <property type="match status" value="1"/>
</dbReference>
<evidence type="ECO:0000259" key="8">
    <source>
        <dbReference type="Pfam" id="PF10502"/>
    </source>
</evidence>
<dbReference type="InterPro" id="IPR019757">
    <property type="entry name" value="Pept_S26A_signal_pept_1_Lys-AS"/>
</dbReference>
<keyword evidence="6" id="KW-0472">Membrane</keyword>
<keyword evidence="6" id="KW-0812">Transmembrane</keyword>
<proteinExistence type="inferred from homology"/>
<comment type="similarity">
    <text evidence="3 6">Belongs to the peptidase S26 family.</text>
</comment>
<evidence type="ECO:0000313" key="9">
    <source>
        <dbReference type="EMBL" id="MFB9329677.1"/>
    </source>
</evidence>
<dbReference type="Gene3D" id="2.10.109.10">
    <property type="entry name" value="Umud Fragment, subunit A"/>
    <property type="match status" value="1"/>
</dbReference>
<comment type="caution">
    <text evidence="9">The sequence shown here is derived from an EMBL/GenBank/DDBJ whole genome shotgun (WGS) entry which is preliminary data.</text>
</comment>
<feature type="compositionally biased region" description="Basic and acidic residues" evidence="7">
    <location>
        <begin position="1"/>
        <end position="17"/>
    </location>
</feature>
<reference evidence="9 10" key="1">
    <citation type="submission" date="2024-09" db="EMBL/GenBank/DDBJ databases">
        <authorList>
            <person name="Sun Q."/>
            <person name="Mori K."/>
        </authorList>
    </citation>
    <scope>NUCLEOTIDE SEQUENCE [LARGE SCALE GENOMIC DNA]</scope>
    <source>
        <strain evidence="9 10">TISTR 2452</strain>
    </source>
</reference>
<feature type="transmembrane region" description="Helical" evidence="6">
    <location>
        <begin position="53"/>
        <end position="77"/>
    </location>
</feature>
<evidence type="ECO:0000256" key="2">
    <source>
        <dbReference type="ARBA" id="ARBA00004401"/>
    </source>
</evidence>
<evidence type="ECO:0000313" key="10">
    <source>
        <dbReference type="Proteomes" id="UP001589747"/>
    </source>
</evidence>
<dbReference type="RefSeq" id="WP_377500145.1">
    <property type="nucleotide sequence ID" value="NZ_JBHMDO010000044.1"/>
</dbReference>
<keyword evidence="6" id="KW-1133">Transmembrane helix</keyword>
<name>A0ABV5L039_9BACL</name>
<comment type="subcellular location">
    <subcellularLocation>
        <location evidence="2">Cell membrane</location>
        <topology evidence="2">Single-pass type II membrane protein</topology>
    </subcellularLocation>
    <subcellularLocation>
        <location evidence="6">Membrane</location>
        <topology evidence="6">Single-pass type II membrane protein</topology>
    </subcellularLocation>
</comment>
<keyword evidence="10" id="KW-1185">Reference proteome</keyword>
<evidence type="ECO:0000256" key="5">
    <source>
        <dbReference type="ARBA" id="ARBA00022801"/>
    </source>
</evidence>
<dbReference type="Proteomes" id="UP001589747">
    <property type="component" value="Unassembled WGS sequence"/>
</dbReference>
<evidence type="ECO:0000256" key="1">
    <source>
        <dbReference type="ARBA" id="ARBA00000677"/>
    </source>
</evidence>
<dbReference type="PRINTS" id="PR00727">
    <property type="entry name" value="LEADERPTASE"/>
</dbReference>
<dbReference type="InterPro" id="IPR019533">
    <property type="entry name" value="Peptidase_S26"/>
</dbReference>
<comment type="catalytic activity">
    <reaction evidence="1 6">
        <text>Cleavage of hydrophobic, N-terminal signal or leader sequences from secreted and periplasmic proteins.</text>
        <dbReference type="EC" id="3.4.21.89"/>
    </reaction>
</comment>
<dbReference type="NCBIfam" id="TIGR02227">
    <property type="entry name" value="sigpep_I_bact"/>
    <property type="match status" value="1"/>
</dbReference>
<accession>A0ABV5L039</accession>
<dbReference type="EMBL" id="JBHMDO010000044">
    <property type="protein sequence ID" value="MFB9329677.1"/>
    <property type="molecule type" value="Genomic_DNA"/>
</dbReference>
<gene>
    <name evidence="9" type="primary">lepB</name>
    <name evidence="9" type="ORF">ACFFSY_27380</name>
</gene>
<dbReference type="EC" id="3.4.21.89" evidence="4 6"/>
<dbReference type="GO" id="GO:0009003">
    <property type="term" value="F:signal peptidase activity"/>
    <property type="evidence" value="ECO:0007669"/>
    <property type="project" value="UniProtKB-EC"/>
</dbReference>
<dbReference type="PROSITE" id="PS00760">
    <property type="entry name" value="SPASE_I_2"/>
    <property type="match status" value="1"/>
</dbReference>
<feature type="compositionally biased region" description="Basic and acidic residues" evidence="7">
    <location>
        <begin position="26"/>
        <end position="46"/>
    </location>
</feature>
<evidence type="ECO:0000256" key="3">
    <source>
        <dbReference type="ARBA" id="ARBA00009370"/>
    </source>
</evidence>
<evidence type="ECO:0000256" key="4">
    <source>
        <dbReference type="ARBA" id="ARBA00013208"/>
    </source>
</evidence>
<sequence length="231" mass="26120">MDQQSGKHEDGEDRTHEGSTQLDQPSRSRAENEHRTNPDRPKGSKARNEIAEWVKALAIAALLVLVIRWFLFAPFIVEGQSMEPNFFTGERLIVNKIIYDIRAPKHGEVIVFEVPDQGRDFIKRVIGVPGDKIKYEGDDLYINGEKVEEPYLAEAIAAAKARGELYNTREGFPNDTVTEDTVPAGTVLAFGDNRSNSQDSRMIGFVQYDRIVGRADFIFWPLDKLKFVKHG</sequence>
<feature type="domain" description="Peptidase S26" evidence="8">
    <location>
        <begin position="51"/>
        <end position="220"/>
    </location>
</feature>
<dbReference type="CDD" id="cd06530">
    <property type="entry name" value="S26_SPase_I"/>
    <property type="match status" value="1"/>
</dbReference>
<protein>
    <recommendedName>
        <fullName evidence="4 6">Signal peptidase I</fullName>
        <ecNumber evidence="4 6">3.4.21.89</ecNumber>
    </recommendedName>
</protein>
<keyword evidence="5 6" id="KW-0378">Hydrolase</keyword>
<feature type="region of interest" description="Disordered" evidence="7">
    <location>
        <begin position="1"/>
        <end position="46"/>
    </location>
</feature>
<dbReference type="SUPFAM" id="SSF51306">
    <property type="entry name" value="LexA/Signal peptidase"/>
    <property type="match status" value="1"/>
</dbReference>
<dbReference type="InterPro" id="IPR000223">
    <property type="entry name" value="Pept_S26A_signal_pept_1"/>
</dbReference>
<organism evidence="9 10">
    <name type="scientific">Paenibacillus aurantiacus</name>
    <dbReference type="NCBI Taxonomy" id="1936118"/>
    <lineage>
        <taxon>Bacteria</taxon>
        <taxon>Bacillati</taxon>
        <taxon>Bacillota</taxon>
        <taxon>Bacilli</taxon>
        <taxon>Bacillales</taxon>
        <taxon>Paenibacillaceae</taxon>
        <taxon>Paenibacillus</taxon>
    </lineage>
</organism>
<dbReference type="InterPro" id="IPR036286">
    <property type="entry name" value="LexA/Signal_pep-like_sf"/>
</dbReference>
<dbReference type="PANTHER" id="PTHR43390:SF1">
    <property type="entry name" value="CHLOROPLAST PROCESSING PEPTIDASE"/>
    <property type="match status" value="1"/>
</dbReference>
<keyword evidence="6" id="KW-0645">Protease</keyword>
<evidence type="ECO:0000256" key="7">
    <source>
        <dbReference type="SAM" id="MobiDB-lite"/>
    </source>
</evidence>
<dbReference type="PANTHER" id="PTHR43390">
    <property type="entry name" value="SIGNAL PEPTIDASE I"/>
    <property type="match status" value="1"/>
</dbReference>